<protein>
    <submittedName>
        <fullName evidence="2">Uncharacterized protein</fullName>
    </submittedName>
</protein>
<name>A0A381W7W9_9ZZZZ</name>
<keyword evidence="1" id="KW-1133">Transmembrane helix</keyword>
<feature type="transmembrane region" description="Helical" evidence="1">
    <location>
        <begin position="5"/>
        <end position="27"/>
    </location>
</feature>
<accession>A0A381W7W9</accession>
<keyword evidence="1" id="KW-0812">Transmembrane</keyword>
<gene>
    <name evidence="2" type="ORF">METZ01_LOCUS101429</name>
</gene>
<evidence type="ECO:0000256" key="1">
    <source>
        <dbReference type="SAM" id="Phobius"/>
    </source>
</evidence>
<proteinExistence type="predicted"/>
<dbReference type="AlphaFoldDB" id="A0A381W7W9"/>
<reference evidence="2" key="1">
    <citation type="submission" date="2018-05" db="EMBL/GenBank/DDBJ databases">
        <authorList>
            <person name="Lanie J.A."/>
            <person name="Ng W.-L."/>
            <person name="Kazmierczak K.M."/>
            <person name="Andrzejewski T.M."/>
            <person name="Davidsen T.M."/>
            <person name="Wayne K.J."/>
            <person name="Tettelin H."/>
            <person name="Glass J.I."/>
            <person name="Rusch D."/>
            <person name="Podicherti R."/>
            <person name="Tsui H.-C.T."/>
            <person name="Winkler M.E."/>
        </authorList>
    </citation>
    <scope>NUCLEOTIDE SEQUENCE</scope>
</reference>
<evidence type="ECO:0000313" key="2">
    <source>
        <dbReference type="EMBL" id="SVA48575.1"/>
    </source>
</evidence>
<sequence length="34" mass="3616">MNKRFIVVGIALGILISIAFFVGSPMFGGFDLGK</sequence>
<dbReference type="EMBL" id="UINC01010965">
    <property type="protein sequence ID" value="SVA48575.1"/>
    <property type="molecule type" value="Genomic_DNA"/>
</dbReference>
<organism evidence="2">
    <name type="scientific">marine metagenome</name>
    <dbReference type="NCBI Taxonomy" id="408172"/>
    <lineage>
        <taxon>unclassified sequences</taxon>
        <taxon>metagenomes</taxon>
        <taxon>ecological metagenomes</taxon>
    </lineage>
</organism>
<keyword evidence="1" id="KW-0472">Membrane</keyword>